<dbReference type="SUPFAM" id="SSF50017">
    <property type="entry name" value="gp9"/>
    <property type="match status" value="1"/>
</dbReference>
<proteinExistence type="predicted"/>
<dbReference type="OrthoDB" id="7570488at2"/>
<comment type="caution">
    <text evidence="3">The sequence shown here is derived from an EMBL/GenBank/DDBJ whole genome shotgun (WGS) entry which is preliminary data.</text>
</comment>
<evidence type="ECO:0000259" key="2">
    <source>
        <dbReference type="Pfam" id="PF07880"/>
    </source>
</evidence>
<dbReference type="Proteomes" id="UP000698242">
    <property type="component" value="Unassembled WGS sequence"/>
</dbReference>
<keyword evidence="4" id="KW-1185">Reference proteome</keyword>
<dbReference type="Pfam" id="PF07880">
    <property type="entry name" value="T4_gp9_10_N"/>
    <property type="match status" value="1"/>
</dbReference>
<evidence type="ECO:0000256" key="1">
    <source>
        <dbReference type="SAM" id="MobiDB-lite"/>
    </source>
</evidence>
<dbReference type="EMBL" id="APKE01000012">
    <property type="protein sequence ID" value="KAF0676719.1"/>
    <property type="molecule type" value="Genomic_DNA"/>
</dbReference>
<feature type="compositionally biased region" description="Polar residues" evidence="1">
    <location>
        <begin position="1"/>
        <end position="13"/>
    </location>
</feature>
<accession>A0A921NXU8</accession>
<gene>
    <name evidence="3" type="ORF">PMES_00906</name>
</gene>
<dbReference type="Gene3D" id="1.20.5.960">
    <property type="entry name" value="Bacteriophage t4 gene product 9 (gp9)"/>
    <property type="match status" value="1"/>
</dbReference>
<dbReference type="RefSeq" id="WP_159964329.1">
    <property type="nucleotide sequence ID" value="NZ_APKE01000012.1"/>
</dbReference>
<dbReference type="InterPro" id="IPR036240">
    <property type="entry name" value="Gp9-like_sf"/>
</dbReference>
<organism evidence="3 4">
    <name type="scientific">Profundibacterium mesophilum KAUST100406-0324</name>
    <dbReference type="NCBI Taxonomy" id="1037889"/>
    <lineage>
        <taxon>Bacteria</taxon>
        <taxon>Pseudomonadati</taxon>
        <taxon>Pseudomonadota</taxon>
        <taxon>Alphaproteobacteria</taxon>
        <taxon>Rhodobacterales</taxon>
        <taxon>Roseobacteraceae</taxon>
        <taxon>Profundibacterium</taxon>
    </lineage>
</organism>
<dbReference type="InterPro" id="IPR008987">
    <property type="entry name" value="Baseplate_struct_prot_Gp9/10_N"/>
</dbReference>
<feature type="region of interest" description="Disordered" evidence="1">
    <location>
        <begin position="1"/>
        <end position="23"/>
    </location>
</feature>
<evidence type="ECO:0000313" key="3">
    <source>
        <dbReference type="EMBL" id="KAF0676719.1"/>
    </source>
</evidence>
<name>A0A921NXU8_9RHOB</name>
<reference evidence="3" key="1">
    <citation type="submission" date="2013-03" db="EMBL/GenBank/DDBJ databases">
        <title>Genome Sequence of the Profundibacterium mesophilum strain KAUST100406-0324T from Red Sea, a novel genus in the family Rhodobacteraceae.</title>
        <authorList>
            <person name="Essack M."/>
            <person name="Alam I."/>
            <person name="Lafi F."/>
            <person name="Alawi W."/>
            <person name="Kamanu F."/>
            <person name="Al-Suwailem A."/>
            <person name="Lee O.O."/>
            <person name="Xu Y."/>
            <person name="Bajic V."/>
            <person name="Qian P.-Y."/>
            <person name="Archer J."/>
        </authorList>
    </citation>
    <scope>NUCLEOTIDE SEQUENCE</scope>
    <source>
        <strain evidence="3">KAUST100406-0324</strain>
    </source>
</reference>
<dbReference type="GO" id="GO:0019076">
    <property type="term" value="P:viral release from host cell"/>
    <property type="evidence" value="ECO:0007669"/>
    <property type="project" value="InterPro"/>
</dbReference>
<feature type="domain" description="Baseplate structural protein Gp9/Gp10 N-terminal" evidence="2">
    <location>
        <begin position="3"/>
        <end position="50"/>
    </location>
</feature>
<sequence>MVKQLINTGTVPNDGTGDDLRSGAQKINENATELYDRLGALETAAIRSDASAIAGATVIRNIIAISQADYDALVAAGAVDAQTHYLIVEPA</sequence>
<evidence type="ECO:0000313" key="4">
    <source>
        <dbReference type="Proteomes" id="UP000698242"/>
    </source>
</evidence>
<dbReference type="AlphaFoldDB" id="A0A921NXU8"/>
<protein>
    <submittedName>
        <fullName evidence="3">Baseplate wedge subunit and tail pin</fullName>
    </submittedName>
</protein>